<reference evidence="2 3" key="1">
    <citation type="submission" date="2024-02" db="EMBL/GenBank/DDBJ databases">
        <title>Rhodopirellula caenicola NBRC 110016.</title>
        <authorList>
            <person name="Ichikawa N."/>
            <person name="Katano-Makiyama Y."/>
            <person name="Hidaka K."/>
        </authorList>
    </citation>
    <scope>NUCLEOTIDE SEQUENCE [LARGE SCALE GENOMIC DNA]</scope>
    <source>
        <strain evidence="2 3">NBRC 110016</strain>
    </source>
</reference>
<dbReference type="InterPro" id="IPR026336">
    <property type="entry name" value="PdeM-like"/>
</dbReference>
<evidence type="ECO:0000313" key="3">
    <source>
        <dbReference type="Proteomes" id="UP001416858"/>
    </source>
</evidence>
<dbReference type="Gene3D" id="3.60.21.10">
    <property type="match status" value="1"/>
</dbReference>
<proteinExistence type="predicted"/>
<evidence type="ECO:0000313" key="2">
    <source>
        <dbReference type="EMBL" id="GAA5506129.1"/>
    </source>
</evidence>
<dbReference type="InterPro" id="IPR004843">
    <property type="entry name" value="Calcineurin-like_PHP"/>
</dbReference>
<dbReference type="InterPro" id="IPR024173">
    <property type="entry name" value="Pesterase_MJ0037-like"/>
</dbReference>
<dbReference type="Proteomes" id="UP001416858">
    <property type="component" value="Unassembled WGS sequence"/>
</dbReference>
<dbReference type="PANTHER" id="PTHR39323:SF1">
    <property type="entry name" value="BLR1149 PROTEIN"/>
    <property type="match status" value="1"/>
</dbReference>
<protein>
    <recommendedName>
        <fullName evidence="1">Calcineurin-like phosphoesterase domain-containing protein</fullName>
    </recommendedName>
</protein>
<sequence>MDVDVAGIELQLHAERAVFWRQQRALFVADTHFGKAATFRRHGIPVPRGSTSGTLGKIDSLLEKTQATRLIILGDMFHARSSLTPKVCELLEAFFAKHGQIQFTLVRGNHDTQVGPLPSSWPIEVVNPGQRVGPIAIGHHPTAVPAGASLLLCGHLHPAVRFAVGGEDFGKLPCFWLSNRCFVLPAIGEFTGTHVIRPRRDDHTWMIVDEDRFGSGESTLIHQHDH</sequence>
<dbReference type="PANTHER" id="PTHR39323">
    <property type="entry name" value="BLR1149 PROTEIN"/>
    <property type="match status" value="1"/>
</dbReference>
<name>A0ABP9VLQ6_9BACT</name>
<dbReference type="EMBL" id="BAABRO010000002">
    <property type="protein sequence ID" value="GAA5506129.1"/>
    <property type="molecule type" value="Genomic_DNA"/>
</dbReference>
<dbReference type="SUPFAM" id="SSF56300">
    <property type="entry name" value="Metallo-dependent phosphatases"/>
    <property type="match status" value="1"/>
</dbReference>
<gene>
    <name evidence="2" type="ORF">Rcae01_01580</name>
</gene>
<organism evidence="2 3">
    <name type="scientific">Novipirellula caenicola</name>
    <dbReference type="NCBI Taxonomy" id="1536901"/>
    <lineage>
        <taxon>Bacteria</taxon>
        <taxon>Pseudomonadati</taxon>
        <taxon>Planctomycetota</taxon>
        <taxon>Planctomycetia</taxon>
        <taxon>Pirellulales</taxon>
        <taxon>Pirellulaceae</taxon>
        <taxon>Novipirellula</taxon>
    </lineage>
</organism>
<dbReference type="CDD" id="cd07391">
    <property type="entry name" value="MPP_PF1019"/>
    <property type="match status" value="1"/>
</dbReference>
<dbReference type="InterPro" id="IPR029052">
    <property type="entry name" value="Metallo-depent_PP-like"/>
</dbReference>
<keyword evidence="3" id="KW-1185">Reference proteome</keyword>
<evidence type="ECO:0000259" key="1">
    <source>
        <dbReference type="Pfam" id="PF00149"/>
    </source>
</evidence>
<dbReference type="NCBIfam" id="TIGR04123">
    <property type="entry name" value="P_estr_lig_assc"/>
    <property type="match status" value="1"/>
</dbReference>
<comment type="caution">
    <text evidence="2">The sequence shown here is derived from an EMBL/GenBank/DDBJ whole genome shotgun (WGS) entry which is preliminary data.</text>
</comment>
<feature type="domain" description="Calcineurin-like phosphoesterase" evidence="1">
    <location>
        <begin position="24"/>
        <end position="113"/>
    </location>
</feature>
<dbReference type="Pfam" id="PF00149">
    <property type="entry name" value="Metallophos"/>
    <property type="match status" value="1"/>
</dbReference>
<accession>A0ABP9VLQ6</accession>
<dbReference type="PIRSF" id="PIRSF000887">
    <property type="entry name" value="Pesterase_MJ0037"/>
    <property type="match status" value="1"/>
</dbReference>